<gene>
    <name evidence="1" type="ORF">FOZ61_003064</name>
</gene>
<accession>A0A7J6KLL5</accession>
<dbReference type="OrthoDB" id="483103at2759"/>
<name>A0A7J6KLL5_PEROL</name>
<evidence type="ECO:0000313" key="1">
    <source>
        <dbReference type="EMBL" id="KAF4648175.1"/>
    </source>
</evidence>
<feature type="non-terminal residue" evidence="1">
    <location>
        <position position="136"/>
    </location>
</feature>
<comment type="caution">
    <text evidence="1">The sequence shown here is derived from an EMBL/GenBank/DDBJ whole genome shotgun (WGS) entry which is preliminary data.</text>
</comment>
<dbReference type="Proteomes" id="UP000570595">
    <property type="component" value="Unassembled WGS sequence"/>
</dbReference>
<dbReference type="EMBL" id="JABAHT010001917">
    <property type="protein sequence ID" value="KAF4648175.1"/>
    <property type="molecule type" value="Genomic_DNA"/>
</dbReference>
<sequence length="136" mass="15028">STLENSMLVVIWFSPPTHHAFLTQEKTTPFPPAPSWLSFSPPGRLLTPIVFHTYGFLNSGALDVFHSVSMKDMKFQDSYQSPAPVPITAFILAGQAIAGRLFYCSLDIHSAVLDGRVSDLDLNCKHHFSPALENIL</sequence>
<evidence type="ECO:0000313" key="2">
    <source>
        <dbReference type="Proteomes" id="UP000570595"/>
    </source>
</evidence>
<feature type="non-terminal residue" evidence="1">
    <location>
        <position position="1"/>
    </location>
</feature>
<dbReference type="AlphaFoldDB" id="A0A7J6KLL5"/>
<proteinExistence type="predicted"/>
<protein>
    <submittedName>
        <fullName evidence="1">Uncharacterized protein</fullName>
    </submittedName>
</protein>
<organism evidence="1 2">
    <name type="scientific">Perkinsus olseni</name>
    <name type="common">Perkinsus atlanticus</name>
    <dbReference type="NCBI Taxonomy" id="32597"/>
    <lineage>
        <taxon>Eukaryota</taxon>
        <taxon>Sar</taxon>
        <taxon>Alveolata</taxon>
        <taxon>Perkinsozoa</taxon>
        <taxon>Perkinsea</taxon>
        <taxon>Perkinsida</taxon>
        <taxon>Perkinsidae</taxon>
        <taxon>Perkinsus</taxon>
    </lineage>
</organism>
<reference evidence="1 2" key="1">
    <citation type="submission" date="2020-04" db="EMBL/GenBank/DDBJ databases">
        <title>Perkinsus olseni comparative genomics.</title>
        <authorList>
            <person name="Bogema D.R."/>
        </authorList>
    </citation>
    <scope>NUCLEOTIDE SEQUENCE [LARGE SCALE GENOMIC DNA]</scope>
    <source>
        <strain evidence="1">ATCC PRA-179</strain>
    </source>
</reference>